<dbReference type="Proteomes" id="UP000198688">
    <property type="component" value="Chromosome I"/>
</dbReference>
<organism evidence="1 2">
    <name type="scientific">Actinoplanes derwentensis</name>
    <dbReference type="NCBI Taxonomy" id="113562"/>
    <lineage>
        <taxon>Bacteria</taxon>
        <taxon>Bacillati</taxon>
        <taxon>Actinomycetota</taxon>
        <taxon>Actinomycetes</taxon>
        <taxon>Micromonosporales</taxon>
        <taxon>Micromonosporaceae</taxon>
        <taxon>Actinoplanes</taxon>
    </lineage>
</organism>
<gene>
    <name evidence="1" type="ORF">SAMN04489716_2303</name>
</gene>
<keyword evidence="2" id="KW-1185">Reference proteome</keyword>
<dbReference type="EMBL" id="LT629758">
    <property type="protein sequence ID" value="SDT03012.1"/>
    <property type="molecule type" value="Genomic_DNA"/>
</dbReference>
<reference evidence="1 2" key="1">
    <citation type="submission" date="2016-10" db="EMBL/GenBank/DDBJ databases">
        <authorList>
            <person name="de Groot N.N."/>
        </authorList>
    </citation>
    <scope>NUCLEOTIDE SEQUENCE [LARGE SCALE GENOMIC DNA]</scope>
    <source>
        <strain evidence="1 2">DSM 43941</strain>
    </source>
</reference>
<protein>
    <submittedName>
        <fullName evidence="1">Uncharacterized protein</fullName>
    </submittedName>
</protein>
<accession>A0A1H1X1G1</accession>
<evidence type="ECO:0000313" key="1">
    <source>
        <dbReference type="EMBL" id="SDT03012.1"/>
    </source>
</evidence>
<name>A0A1H1X1G1_9ACTN</name>
<sequence length="45" mass="4710">MLAHLDEAGGTLRQNALATATHEPLVGDDQRQALRAITDALAVQG</sequence>
<evidence type="ECO:0000313" key="2">
    <source>
        <dbReference type="Proteomes" id="UP000198688"/>
    </source>
</evidence>
<dbReference type="AlphaFoldDB" id="A0A1H1X1G1"/>
<dbReference type="RefSeq" id="WP_157751481.1">
    <property type="nucleotide sequence ID" value="NZ_BOMJ01000025.1"/>
</dbReference>
<proteinExistence type="predicted"/>
<dbReference type="STRING" id="113562.SAMN04489716_2303"/>